<feature type="coiled-coil region" evidence="4">
    <location>
        <begin position="432"/>
        <end position="487"/>
    </location>
</feature>
<feature type="coiled-coil region" evidence="4">
    <location>
        <begin position="597"/>
        <end position="858"/>
    </location>
</feature>
<comment type="subunit">
    <text evidence="2">Heterodimer of SbcC and SbcD.</text>
</comment>
<dbReference type="EMBL" id="JAAGPU010000057">
    <property type="protein sequence ID" value="NEU06624.1"/>
    <property type="molecule type" value="Genomic_DNA"/>
</dbReference>
<feature type="coiled-coil region" evidence="4">
    <location>
        <begin position="898"/>
        <end position="1001"/>
    </location>
</feature>
<evidence type="ECO:0000256" key="3">
    <source>
        <dbReference type="ARBA" id="ARBA00013368"/>
    </source>
</evidence>
<name>A0A6M0H8J4_9CLOT</name>
<feature type="coiled-coil region" evidence="4">
    <location>
        <begin position="311"/>
        <end position="408"/>
    </location>
</feature>
<dbReference type="Pfam" id="PF13476">
    <property type="entry name" value="AAA_23"/>
    <property type="match status" value="1"/>
</dbReference>
<dbReference type="GO" id="GO:0006302">
    <property type="term" value="P:double-strand break repair"/>
    <property type="evidence" value="ECO:0007669"/>
    <property type="project" value="InterPro"/>
</dbReference>
<dbReference type="SUPFAM" id="SSF52540">
    <property type="entry name" value="P-loop containing nucleoside triphosphate hydrolases"/>
    <property type="match status" value="1"/>
</dbReference>
<organism evidence="6 7">
    <name type="scientific">Clostridium senegalense</name>
    <dbReference type="NCBI Taxonomy" id="1465809"/>
    <lineage>
        <taxon>Bacteria</taxon>
        <taxon>Bacillati</taxon>
        <taxon>Bacillota</taxon>
        <taxon>Clostridia</taxon>
        <taxon>Eubacteriales</taxon>
        <taxon>Clostridiaceae</taxon>
        <taxon>Clostridium</taxon>
    </lineage>
</organism>
<evidence type="ECO:0000313" key="7">
    <source>
        <dbReference type="Proteomes" id="UP000481872"/>
    </source>
</evidence>
<sequence>MKPISLKIKGLNSFIEEQTIDFKKLTDKGFFGIFGPTGSGKSTILDGITLALYGEVSRKSSNFINTNCNSVNVLYQFQISGTKIKKYIVEREFKRDKSGNIRSKSAKILDVTCEAVEVLEEGAKNVTAKCKEIIGLELDDFTRTVVLPQGKFSDFLKLEGKDRRNMLERLFNLQKYGDNLSNKLISKIKGERQKYNILQGELKGYEDIDNEDLKVKEERLESALKNKENIEKELIVIEKEYNENSVIWNLQEELKKSEHIFKCLKLKEEENNIKETKILKGESYLKIKPYMDARHETLKQYNIENKKLNIIQKDTENIKVEKEKLEAILKKAIDKKENELPSLKIKKERIDEAMEEAKNIKNLKNEAKYLDEELQEKEKLIKNINNNIKELEEDIIILNNEREAKEKGIGKLKVSDENRTKINEGVIISNDYKSLTSQKKNLLLEINILEENIKVNKNNRYELKTKIDELNIKLNDLKEKQQELMEKNITNPKELLKFQEEISYYKGKWSRYDLLIKELEENNVLLKDSTTELNFKTAERDNLENSVKTLRDYINKIEIENIAQCLREKLFKGCPCPVCGSIDHSIDNLQSINLSKNDTSKESLKENEEILKEFNERIIILKNNIDSYKKSIEQQYFKIEELGEDFKKVSIEELEDRFELLRIQFDKYDKEKNTIENNIKELSEDINKKDIEYSKIDTIVTQNTERLEKLKIQLNKLEKQINDVKINLIKLKEELKIENFQERSKEISENDKQITRLENNLKELRQDISKKLLDKEKLNKDVSTLNENLKEKKVILQEKNKRIVEKENYIINIIGNIKDLILAKEEVSKLILEIESNYIKAEREKKSIDDKYNKSNEEFVGVRTNVASLIERGKNDRKNLDKALIEENFSCIEEANEYKISRENLDIIKREFKDYNNELSKIIGAIENLKNKIGKNRLTEEQWQEIKILKEEKNKELKMIEEVVITLKSETNNMKEKLMHLKELLDNKKQLEYKMSLLDDLDKLFKGKKFVEFVAYHQLKYVSLEASKRLKEITNGNYGLEVDDNGKFIIRDYKNGGFQRDTSTLSGGETFLVSLSLALALSTQIQLKGTAPLELFFLDEGFGTLDDELLDIVMCSLEKIHNEKLSVGIISHVESIKNRVPVKLILTPAQSGLGGSKVKIERS</sequence>
<dbReference type="GO" id="GO:0016887">
    <property type="term" value="F:ATP hydrolysis activity"/>
    <property type="evidence" value="ECO:0007669"/>
    <property type="project" value="InterPro"/>
</dbReference>
<comment type="similarity">
    <text evidence="1">Belongs to the SMC family. SbcC subfamily.</text>
</comment>
<evidence type="ECO:0000256" key="4">
    <source>
        <dbReference type="SAM" id="Coils"/>
    </source>
</evidence>
<evidence type="ECO:0000259" key="5">
    <source>
        <dbReference type="Pfam" id="PF13476"/>
    </source>
</evidence>
<dbReference type="PANTHER" id="PTHR32114">
    <property type="entry name" value="ABC TRANSPORTER ABCH.3"/>
    <property type="match status" value="1"/>
</dbReference>
<keyword evidence="7" id="KW-1185">Reference proteome</keyword>
<evidence type="ECO:0000313" key="6">
    <source>
        <dbReference type="EMBL" id="NEU06624.1"/>
    </source>
</evidence>
<comment type="caution">
    <text evidence="6">The sequence shown here is derived from an EMBL/GenBank/DDBJ whole genome shotgun (WGS) entry which is preliminary data.</text>
</comment>
<reference evidence="6 7" key="1">
    <citation type="submission" date="2020-02" db="EMBL/GenBank/DDBJ databases">
        <title>Genome assembly of a novel Clostridium senegalense strain.</title>
        <authorList>
            <person name="Gupta T.B."/>
            <person name="Jauregui R."/>
            <person name="Maclean P."/>
            <person name="Nawarathana A."/>
            <person name="Brightwell G."/>
        </authorList>
    </citation>
    <scope>NUCLEOTIDE SEQUENCE [LARGE SCALE GENOMIC DNA]</scope>
    <source>
        <strain evidence="6 7">AGRFS4</strain>
    </source>
</reference>
<feature type="coiled-coil region" evidence="4">
    <location>
        <begin position="210"/>
        <end position="240"/>
    </location>
</feature>
<evidence type="ECO:0000256" key="1">
    <source>
        <dbReference type="ARBA" id="ARBA00006930"/>
    </source>
</evidence>
<keyword evidence="4" id="KW-0175">Coiled coil</keyword>
<dbReference type="InterPro" id="IPR038729">
    <property type="entry name" value="Rad50/SbcC_AAA"/>
</dbReference>
<dbReference type="PANTHER" id="PTHR32114:SF2">
    <property type="entry name" value="ABC TRANSPORTER ABCH.3"/>
    <property type="match status" value="1"/>
</dbReference>
<dbReference type="InterPro" id="IPR027417">
    <property type="entry name" value="P-loop_NTPase"/>
</dbReference>
<dbReference type="Proteomes" id="UP000481872">
    <property type="component" value="Unassembled WGS sequence"/>
</dbReference>
<accession>A0A6M0H8J4</accession>
<dbReference type="Gene3D" id="3.40.50.300">
    <property type="entry name" value="P-loop containing nucleotide triphosphate hydrolases"/>
    <property type="match status" value="2"/>
</dbReference>
<gene>
    <name evidence="6" type="ORF">G3M99_17620</name>
</gene>
<dbReference type="AlphaFoldDB" id="A0A6M0H8J4"/>
<dbReference type="RefSeq" id="WP_199870944.1">
    <property type="nucleotide sequence ID" value="NZ_JAAGPU010000057.1"/>
</dbReference>
<evidence type="ECO:0000256" key="2">
    <source>
        <dbReference type="ARBA" id="ARBA00011322"/>
    </source>
</evidence>
<dbReference type="Pfam" id="PF13558">
    <property type="entry name" value="SbcC_Walker_B"/>
    <property type="match status" value="1"/>
</dbReference>
<protein>
    <recommendedName>
        <fullName evidence="3">Nuclease SbcCD subunit C</fullName>
    </recommendedName>
</protein>
<feature type="coiled-coil region" evidence="4">
    <location>
        <begin position="526"/>
        <end position="560"/>
    </location>
</feature>
<feature type="domain" description="Rad50/SbcC-type AAA" evidence="5">
    <location>
        <begin position="5"/>
        <end position="395"/>
    </location>
</feature>
<proteinExistence type="inferred from homology"/>